<dbReference type="RefSeq" id="WP_186953585.1">
    <property type="nucleotide sequence ID" value="NZ_JACOFX010000004.1"/>
</dbReference>
<proteinExistence type="predicted"/>
<comment type="caution">
    <text evidence="1">The sequence shown here is derived from an EMBL/GenBank/DDBJ whole genome shotgun (WGS) entry which is preliminary data.</text>
</comment>
<reference evidence="1 2" key="1">
    <citation type="submission" date="2020-08" db="EMBL/GenBank/DDBJ databases">
        <title>Novel species isolated from subtropical streams in China.</title>
        <authorList>
            <person name="Lu H."/>
        </authorList>
    </citation>
    <scope>NUCLEOTIDE SEQUENCE [LARGE SCALE GENOMIC DNA]</scope>
    <source>
        <strain evidence="1 2">NL8W</strain>
    </source>
</reference>
<protein>
    <submittedName>
        <fullName evidence="1">Uncharacterized protein</fullName>
    </submittedName>
</protein>
<evidence type="ECO:0000313" key="1">
    <source>
        <dbReference type="EMBL" id="MBC3908033.1"/>
    </source>
</evidence>
<accession>A0ABR6Z8N3</accession>
<dbReference type="Proteomes" id="UP000646911">
    <property type="component" value="Unassembled WGS sequence"/>
</dbReference>
<evidence type="ECO:0000313" key="2">
    <source>
        <dbReference type="Proteomes" id="UP000646911"/>
    </source>
</evidence>
<sequence>MNEKNHVAQTQNLNWISHPLVGQYRHRAEHNDWIAEAKVHGIDYPVSINAMGSEPIQAQMDIFAELIARLPEIIASSNLPDAPTEEWRKKHPDYRLLNAPISCLYLHEDGSFYVRLDAYPEDDWLPGFDISPDFKVILAEWGV</sequence>
<gene>
    <name evidence="1" type="ORF">H8L47_10680</name>
</gene>
<name>A0ABR6Z8N3_9BURK</name>
<organism evidence="1 2">
    <name type="scientific">Undibacterium umbellatum</name>
    <dbReference type="NCBI Taxonomy" id="2762300"/>
    <lineage>
        <taxon>Bacteria</taxon>
        <taxon>Pseudomonadati</taxon>
        <taxon>Pseudomonadota</taxon>
        <taxon>Betaproteobacteria</taxon>
        <taxon>Burkholderiales</taxon>
        <taxon>Oxalobacteraceae</taxon>
        <taxon>Undibacterium</taxon>
    </lineage>
</organism>
<keyword evidence="2" id="KW-1185">Reference proteome</keyword>
<dbReference type="EMBL" id="JACOFX010000004">
    <property type="protein sequence ID" value="MBC3908033.1"/>
    <property type="molecule type" value="Genomic_DNA"/>
</dbReference>